<feature type="domain" description="Isochorismatase-like" evidence="1">
    <location>
        <begin position="15"/>
        <end position="165"/>
    </location>
</feature>
<dbReference type="Pfam" id="PF00857">
    <property type="entry name" value="Isochorismatase"/>
    <property type="match status" value="1"/>
</dbReference>
<dbReference type="InterPro" id="IPR050993">
    <property type="entry name" value="Isochorismatase_domain"/>
</dbReference>
<evidence type="ECO:0000259" key="1">
    <source>
        <dbReference type="Pfam" id="PF00857"/>
    </source>
</evidence>
<dbReference type="InterPro" id="IPR036380">
    <property type="entry name" value="Isochorismatase-like_sf"/>
</dbReference>
<name>A0A0F9REA9_9ZZZZ</name>
<dbReference type="InterPro" id="IPR000868">
    <property type="entry name" value="Isochorismatase-like_dom"/>
</dbReference>
<sequence length="188" mass="20737">MTSYTATAAADNGILMVVDIQDRLLSAMPEVDKITIVKSVKTLLQSADLLSVPVIVTEQYPKGLGATNSTITEHLPSNTSVIEKTKFSASQVEKVGQLLQKSGRQQIYLAGMESHICITQTAIDLLSRGYQVFVLEDAICSRNSLNHQNAVSRLRQAGVIITNVESLVFEWLKDAQHPHFRTISKWIV</sequence>
<gene>
    <name evidence="2" type="ORF">LCGC14_0984280</name>
</gene>
<dbReference type="SUPFAM" id="SSF52499">
    <property type="entry name" value="Isochorismatase-like hydrolases"/>
    <property type="match status" value="1"/>
</dbReference>
<dbReference type="EMBL" id="LAZR01003696">
    <property type="protein sequence ID" value="KKN15608.1"/>
    <property type="molecule type" value="Genomic_DNA"/>
</dbReference>
<dbReference type="PANTHER" id="PTHR14119:SF3">
    <property type="entry name" value="ISOCHORISMATASE DOMAIN-CONTAINING PROTEIN 2"/>
    <property type="match status" value="1"/>
</dbReference>
<organism evidence="2">
    <name type="scientific">marine sediment metagenome</name>
    <dbReference type="NCBI Taxonomy" id="412755"/>
    <lineage>
        <taxon>unclassified sequences</taxon>
        <taxon>metagenomes</taxon>
        <taxon>ecological metagenomes</taxon>
    </lineage>
</organism>
<reference evidence="2" key="1">
    <citation type="journal article" date="2015" name="Nature">
        <title>Complex archaea that bridge the gap between prokaryotes and eukaryotes.</title>
        <authorList>
            <person name="Spang A."/>
            <person name="Saw J.H."/>
            <person name="Jorgensen S.L."/>
            <person name="Zaremba-Niedzwiedzka K."/>
            <person name="Martijn J."/>
            <person name="Lind A.E."/>
            <person name="van Eijk R."/>
            <person name="Schleper C."/>
            <person name="Guy L."/>
            <person name="Ettema T.J."/>
        </authorList>
    </citation>
    <scope>NUCLEOTIDE SEQUENCE</scope>
</reference>
<evidence type="ECO:0000313" key="2">
    <source>
        <dbReference type="EMBL" id="KKN15608.1"/>
    </source>
</evidence>
<protein>
    <recommendedName>
        <fullName evidence="1">Isochorismatase-like domain-containing protein</fullName>
    </recommendedName>
</protein>
<dbReference type="PANTHER" id="PTHR14119">
    <property type="entry name" value="HYDROLASE"/>
    <property type="match status" value="1"/>
</dbReference>
<dbReference type="AlphaFoldDB" id="A0A0F9REA9"/>
<proteinExistence type="predicted"/>
<dbReference type="Gene3D" id="3.40.50.850">
    <property type="entry name" value="Isochorismatase-like"/>
    <property type="match status" value="1"/>
</dbReference>
<accession>A0A0F9REA9</accession>
<comment type="caution">
    <text evidence="2">The sequence shown here is derived from an EMBL/GenBank/DDBJ whole genome shotgun (WGS) entry which is preliminary data.</text>
</comment>